<proteinExistence type="predicted"/>
<dbReference type="Proteomes" id="UP000196386">
    <property type="component" value="Unassembled WGS sequence"/>
</dbReference>
<name>A0A1Y4MC78_9FIRM</name>
<evidence type="ECO:0000259" key="3">
    <source>
        <dbReference type="Pfam" id="PF09851"/>
    </source>
</evidence>
<keyword evidence="2" id="KW-1133">Transmembrane helix</keyword>
<dbReference type="Pfam" id="PF09851">
    <property type="entry name" value="SHOCT"/>
    <property type="match status" value="1"/>
</dbReference>
<evidence type="ECO:0000256" key="2">
    <source>
        <dbReference type="SAM" id="Phobius"/>
    </source>
</evidence>
<organism evidence="4 5">
    <name type="scientific">Anaerotruncus colihominis</name>
    <dbReference type="NCBI Taxonomy" id="169435"/>
    <lineage>
        <taxon>Bacteria</taxon>
        <taxon>Bacillati</taxon>
        <taxon>Bacillota</taxon>
        <taxon>Clostridia</taxon>
        <taxon>Eubacteriales</taxon>
        <taxon>Oscillospiraceae</taxon>
        <taxon>Anaerotruncus</taxon>
    </lineage>
</organism>
<dbReference type="AlphaFoldDB" id="A0A1Y4MC78"/>
<sequence length="276" mass="30458">MRGDMKMDNKITGSETSIGIADEIAKLKKLLDDGILTQDEYDQQKSRLLNNTPTESTNSASSPQNQGLQPSPEKPKKTGKGCLISVLIVLLVIAGIISVVTKITENSNNATSSNTTSTSAESWREFDDRTWADFKNLYVSHSRLLQNVSLFSEGRVSQLELYDSMKQAKEYFRKAAMSFDYGNNSEEKTYLSSFSSMALSDQMATESIMKYLDKGNISDLSKATDHLEDAKEAALLIASNRGTLLVRAGYTQEEISEKINSEMAELEEQISNGGNS</sequence>
<dbReference type="EMBL" id="NFKP01000044">
    <property type="protein sequence ID" value="OUP65599.1"/>
    <property type="molecule type" value="Genomic_DNA"/>
</dbReference>
<feature type="transmembrane region" description="Helical" evidence="2">
    <location>
        <begin position="81"/>
        <end position="100"/>
    </location>
</feature>
<dbReference type="InterPro" id="IPR018649">
    <property type="entry name" value="SHOCT"/>
</dbReference>
<keyword evidence="2" id="KW-0472">Membrane</keyword>
<keyword evidence="2" id="KW-0812">Transmembrane</keyword>
<protein>
    <recommendedName>
        <fullName evidence="3">SHOCT domain-containing protein</fullName>
    </recommendedName>
</protein>
<gene>
    <name evidence="4" type="ORF">B5F11_19765</name>
</gene>
<evidence type="ECO:0000256" key="1">
    <source>
        <dbReference type="SAM" id="MobiDB-lite"/>
    </source>
</evidence>
<feature type="compositionally biased region" description="Polar residues" evidence="1">
    <location>
        <begin position="46"/>
        <end position="69"/>
    </location>
</feature>
<evidence type="ECO:0000313" key="4">
    <source>
        <dbReference type="EMBL" id="OUP65599.1"/>
    </source>
</evidence>
<accession>A0A1Y4MC78</accession>
<evidence type="ECO:0000313" key="5">
    <source>
        <dbReference type="Proteomes" id="UP000196386"/>
    </source>
</evidence>
<feature type="region of interest" description="Disordered" evidence="1">
    <location>
        <begin position="42"/>
        <end position="77"/>
    </location>
</feature>
<reference evidence="5" key="1">
    <citation type="submission" date="2017-04" db="EMBL/GenBank/DDBJ databases">
        <title>Function of individual gut microbiota members based on whole genome sequencing of pure cultures obtained from chicken caecum.</title>
        <authorList>
            <person name="Medvecky M."/>
            <person name="Cejkova D."/>
            <person name="Polansky O."/>
            <person name="Karasova D."/>
            <person name="Kubasova T."/>
            <person name="Cizek A."/>
            <person name="Rychlik I."/>
        </authorList>
    </citation>
    <scope>NUCLEOTIDE SEQUENCE [LARGE SCALE GENOMIC DNA]</scope>
    <source>
        <strain evidence="5">An175</strain>
    </source>
</reference>
<feature type="domain" description="SHOCT" evidence="3">
    <location>
        <begin position="22"/>
        <end position="49"/>
    </location>
</feature>
<comment type="caution">
    <text evidence="4">The sequence shown here is derived from an EMBL/GenBank/DDBJ whole genome shotgun (WGS) entry which is preliminary data.</text>
</comment>